<dbReference type="GO" id="GO:0004725">
    <property type="term" value="F:protein tyrosine phosphatase activity"/>
    <property type="evidence" value="ECO:0000318"/>
    <property type="project" value="GO_Central"/>
</dbReference>
<reference evidence="6" key="1">
    <citation type="submission" date="2006-10" db="EMBL/GenBank/DDBJ databases">
        <authorList>
            <person name="Amadeo P."/>
            <person name="Zhao Q."/>
            <person name="Wortman J."/>
            <person name="Fraser-Liggett C."/>
            <person name="Carlton J."/>
        </authorList>
    </citation>
    <scope>NUCLEOTIDE SEQUENCE</scope>
    <source>
        <strain evidence="6">G3</strain>
    </source>
</reference>
<comment type="similarity">
    <text evidence="1">Belongs to the low molecular weight phosphotyrosine protein phosphatase family.</text>
</comment>
<dbReference type="STRING" id="5722.A2DJ06"/>
<dbReference type="SMART" id="SM00226">
    <property type="entry name" value="LMWPc"/>
    <property type="match status" value="1"/>
</dbReference>
<dbReference type="InParanoid" id="A2DJ06"/>
<keyword evidence="7" id="KW-1185">Reference proteome</keyword>
<evidence type="ECO:0000259" key="5">
    <source>
        <dbReference type="SMART" id="SM00226"/>
    </source>
</evidence>
<evidence type="ECO:0000256" key="3">
    <source>
        <dbReference type="ARBA" id="ARBA00022912"/>
    </source>
</evidence>
<feature type="active site" evidence="4">
    <location>
        <position position="20"/>
    </location>
</feature>
<dbReference type="Gene3D" id="3.40.50.2300">
    <property type="match status" value="1"/>
</dbReference>
<dbReference type="Pfam" id="PF01451">
    <property type="entry name" value="LMWPc"/>
    <property type="match status" value="1"/>
</dbReference>
<proteinExistence type="inferred from homology"/>
<accession>A2DJ06</accession>
<feature type="active site" description="Nucleophile" evidence="4">
    <location>
        <position position="14"/>
    </location>
</feature>
<dbReference type="Proteomes" id="UP000001542">
    <property type="component" value="Unassembled WGS sequence"/>
</dbReference>
<dbReference type="PRINTS" id="PR00719">
    <property type="entry name" value="LMWPTPASE"/>
</dbReference>
<feature type="domain" description="Phosphotyrosine protein phosphatase I" evidence="5">
    <location>
        <begin position="8"/>
        <end position="145"/>
    </location>
</feature>
<dbReference type="AlphaFoldDB" id="A2DJ06"/>
<dbReference type="InterPro" id="IPR017867">
    <property type="entry name" value="Tyr_phospatase_low_mol_wt"/>
</dbReference>
<dbReference type="OrthoDB" id="3388at2759"/>
<dbReference type="SMR" id="A2DJ06"/>
<dbReference type="VEuPathDB" id="TrichDB:TVAG_228440"/>
<gene>
    <name evidence="6" type="ORF">TVAG_228440</name>
</gene>
<sequence>MFDIDGKVSVLFVCQGNIIRSPLCEGRFRHEFGDRVRVDSAAVSSGDLNKHPKENAQKVAQAHGFDISGHISRLIKKEDFSNFSVIVSLDDFVHTKILKVKPKECRAKVVKFSKIGISNPWRQPLHAFNSMYGEIDCAWLPFIQKNFPKLLGN</sequence>
<dbReference type="InterPro" id="IPR036196">
    <property type="entry name" value="Ptyr_pPase_sf"/>
</dbReference>
<dbReference type="EMBL" id="DS113206">
    <property type="protein sequence ID" value="EAY19581.1"/>
    <property type="molecule type" value="Genomic_DNA"/>
</dbReference>
<evidence type="ECO:0000313" key="6">
    <source>
        <dbReference type="EMBL" id="EAY19581.1"/>
    </source>
</evidence>
<protein>
    <submittedName>
        <fullName evidence="6">Low molecular weight phosphotyrosine protein phosphatase, putative</fullName>
    </submittedName>
</protein>
<dbReference type="InterPro" id="IPR050438">
    <property type="entry name" value="LMW_PTPase"/>
</dbReference>
<keyword evidence="2" id="KW-0378">Hydrolase</keyword>
<evidence type="ECO:0000256" key="1">
    <source>
        <dbReference type="ARBA" id="ARBA00011063"/>
    </source>
</evidence>
<dbReference type="PANTHER" id="PTHR11717:SF7">
    <property type="entry name" value="LOW MOLECULAR WEIGHT PHOSPHOTYROSINE PROTEIN PHOSPHATASE"/>
    <property type="match status" value="1"/>
</dbReference>
<dbReference type="KEGG" id="tva:5465110"/>
<evidence type="ECO:0000256" key="4">
    <source>
        <dbReference type="PIRSR" id="PIRSR617867-1"/>
    </source>
</evidence>
<evidence type="ECO:0000256" key="2">
    <source>
        <dbReference type="ARBA" id="ARBA00022801"/>
    </source>
</evidence>
<name>A2DJ06_TRIV3</name>
<keyword evidence="3" id="KW-0904">Protein phosphatase</keyword>
<dbReference type="RefSeq" id="XP_001580567.1">
    <property type="nucleotide sequence ID" value="XM_001580517.1"/>
</dbReference>
<organism evidence="6 7">
    <name type="scientific">Trichomonas vaginalis (strain ATCC PRA-98 / G3)</name>
    <dbReference type="NCBI Taxonomy" id="412133"/>
    <lineage>
        <taxon>Eukaryota</taxon>
        <taxon>Metamonada</taxon>
        <taxon>Parabasalia</taxon>
        <taxon>Trichomonadida</taxon>
        <taxon>Trichomonadidae</taxon>
        <taxon>Trichomonas</taxon>
    </lineage>
</organism>
<dbReference type="FunFam" id="3.40.50.2300:FF:000409">
    <property type="entry name" value="Low molecular weight phosphotyrosine protein phosphatase, putative"/>
    <property type="match status" value="1"/>
</dbReference>
<dbReference type="PANTHER" id="PTHR11717">
    <property type="entry name" value="LOW MOLECULAR WEIGHT PROTEIN TYROSINE PHOSPHATASE"/>
    <property type="match status" value="1"/>
</dbReference>
<evidence type="ECO:0000313" key="7">
    <source>
        <dbReference type="Proteomes" id="UP000001542"/>
    </source>
</evidence>
<dbReference type="VEuPathDB" id="TrichDB:TVAGG3_0483950"/>
<dbReference type="InterPro" id="IPR023485">
    <property type="entry name" value="Ptyr_pPase"/>
</dbReference>
<dbReference type="eggNOG" id="KOG3217">
    <property type="taxonomic scope" value="Eukaryota"/>
</dbReference>
<dbReference type="SUPFAM" id="SSF52788">
    <property type="entry name" value="Phosphotyrosine protein phosphatases I"/>
    <property type="match status" value="1"/>
</dbReference>
<reference evidence="6" key="2">
    <citation type="journal article" date="2007" name="Science">
        <title>Draft genome sequence of the sexually transmitted pathogen Trichomonas vaginalis.</title>
        <authorList>
            <person name="Carlton J.M."/>
            <person name="Hirt R.P."/>
            <person name="Silva J.C."/>
            <person name="Delcher A.L."/>
            <person name="Schatz M."/>
            <person name="Zhao Q."/>
            <person name="Wortman J.R."/>
            <person name="Bidwell S.L."/>
            <person name="Alsmark U.C.M."/>
            <person name="Besteiro S."/>
            <person name="Sicheritz-Ponten T."/>
            <person name="Noel C.J."/>
            <person name="Dacks J.B."/>
            <person name="Foster P.G."/>
            <person name="Simillion C."/>
            <person name="Van de Peer Y."/>
            <person name="Miranda-Saavedra D."/>
            <person name="Barton G.J."/>
            <person name="Westrop G.D."/>
            <person name="Mueller S."/>
            <person name="Dessi D."/>
            <person name="Fiori P.L."/>
            <person name="Ren Q."/>
            <person name="Paulsen I."/>
            <person name="Zhang H."/>
            <person name="Bastida-Corcuera F.D."/>
            <person name="Simoes-Barbosa A."/>
            <person name="Brown M.T."/>
            <person name="Hayes R.D."/>
            <person name="Mukherjee M."/>
            <person name="Okumura C.Y."/>
            <person name="Schneider R."/>
            <person name="Smith A.J."/>
            <person name="Vanacova S."/>
            <person name="Villalvazo M."/>
            <person name="Haas B.J."/>
            <person name="Pertea M."/>
            <person name="Feldblyum T.V."/>
            <person name="Utterback T.R."/>
            <person name="Shu C.L."/>
            <person name="Osoegawa K."/>
            <person name="de Jong P.J."/>
            <person name="Hrdy I."/>
            <person name="Horvathova L."/>
            <person name="Zubacova Z."/>
            <person name="Dolezal P."/>
            <person name="Malik S.B."/>
            <person name="Logsdon J.M. Jr."/>
            <person name="Henze K."/>
            <person name="Gupta A."/>
            <person name="Wang C.C."/>
            <person name="Dunne R.L."/>
            <person name="Upcroft J.A."/>
            <person name="Upcroft P."/>
            <person name="White O."/>
            <person name="Salzberg S.L."/>
            <person name="Tang P."/>
            <person name="Chiu C.-H."/>
            <person name="Lee Y.-S."/>
            <person name="Embley T.M."/>
            <person name="Coombs G.H."/>
            <person name="Mottram J.C."/>
            <person name="Tachezy J."/>
            <person name="Fraser-Liggett C.M."/>
            <person name="Johnson P.J."/>
        </authorList>
    </citation>
    <scope>NUCLEOTIDE SEQUENCE [LARGE SCALE GENOMIC DNA]</scope>
    <source>
        <strain evidence="6">G3</strain>
    </source>
</reference>